<dbReference type="Proteomes" id="UP000001734">
    <property type="component" value="Chromosome"/>
</dbReference>
<evidence type="ECO:0000313" key="1">
    <source>
        <dbReference type="EMBL" id="ACI10615.1"/>
    </source>
</evidence>
<dbReference type="AlphaFoldDB" id="B5XNV1"/>
<reference evidence="1 2" key="1">
    <citation type="journal article" date="2008" name="PLoS Genet.">
        <title>Complete genome sequence of the N2-fixing broad host range endophyte Klebsiella pneumoniae 342 and virulence predictions verified in mice.</title>
        <authorList>
            <person name="Fouts D.E."/>
            <person name="Tyler H.L."/>
            <person name="DeBoy R.T."/>
            <person name="Daugherty S."/>
            <person name="Ren Q."/>
            <person name="Badger J.H."/>
            <person name="Durkin A.S."/>
            <person name="Huot H."/>
            <person name="Shrivastava S."/>
            <person name="Kothari S."/>
            <person name="Dodson R.J."/>
            <person name="Mohamoud Y."/>
            <person name="Khouri H."/>
            <person name="Roesch L.F."/>
            <person name="Krogfelt K.A."/>
            <person name="Struve C."/>
            <person name="Triplett E.W."/>
            <person name="Methe B.A."/>
        </authorList>
    </citation>
    <scope>NUCLEOTIDE SEQUENCE [LARGE SCALE GENOMIC DNA]</scope>
    <source>
        <strain evidence="1 2">342</strain>
    </source>
</reference>
<protein>
    <submittedName>
        <fullName evidence="1">Uncharacterized protein</fullName>
    </submittedName>
</protein>
<organism evidence="1 2">
    <name type="scientific">Klebsiella variicola (strain 342)</name>
    <name type="common">Klebsiella pneumoniae</name>
    <dbReference type="NCBI Taxonomy" id="507522"/>
    <lineage>
        <taxon>Bacteria</taxon>
        <taxon>Pseudomonadati</taxon>
        <taxon>Pseudomonadota</taxon>
        <taxon>Gammaproteobacteria</taxon>
        <taxon>Enterobacterales</taxon>
        <taxon>Enterobacteriaceae</taxon>
        <taxon>Klebsiella/Raoultella group</taxon>
        <taxon>Klebsiella</taxon>
        <taxon>Klebsiella pneumoniae complex</taxon>
    </lineage>
</organism>
<name>B5XNV1_KLEV3</name>
<dbReference type="EMBL" id="CP000964">
    <property type="protein sequence ID" value="ACI10615.1"/>
    <property type="molecule type" value="Genomic_DNA"/>
</dbReference>
<dbReference type="HOGENOM" id="CLU_3311301_0_0_6"/>
<accession>B5XNV1</accession>
<proteinExistence type="predicted"/>
<gene>
    <name evidence="1" type="ordered locus">KPK_1468</name>
</gene>
<sequence>MFNILLLQDFIVHSSLCEHAVEESLSHHHWPLFRSDVWH</sequence>
<evidence type="ECO:0000313" key="2">
    <source>
        <dbReference type="Proteomes" id="UP000001734"/>
    </source>
</evidence>
<dbReference type="BioCyc" id="KPNE507522:GI0B-1468-MONOMER"/>
<dbReference type="KEGG" id="kpe:KPK_1468"/>